<evidence type="ECO:0000256" key="4">
    <source>
        <dbReference type="ARBA" id="ARBA00023136"/>
    </source>
</evidence>
<dbReference type="SUPFAM" id="SSF81324">
    <property type="entry name" value="Voltage-gated potassium channels"/>
    <property type="match status" value="1"/>
</dbReference>
<keyword evidence="8" id="KW-1185">Reference proteome</keyword>
<comment type="caution">
    <text evidence="7">The sequence shown here is derived from an EMBL/GenBank/DDBJ whole genome shotgun (WGS) entry which is preliminary data.</text>
</comment>
<dbReference type="Gene3D" id="1.20.120.350">
    <property type="entry name" value="Voltage-gated potassium channels. Chain C"/>
    <property type="match status" value="1"/>
</dbReference>
<feature type="domain" description="Ion transport" evidence="6">
    <location>
        <begin position="162"/>
        <end position="263"/>
    </location>
</feature>
<evidence type="ECO:0000313" key="8">
    <source>
        <dbReference type="Proteomes" id="UP001189429"/>
    </source>
</evidence>
<dbReference type="PANTHER" id="PTHR10037">
    <property type="entry name" value="VOLTAGE-GATED CATION CHANNEL CALCIUM AND SODIUM"/>
    <property type="match status" value="1"/>
</dbReference>
<proteinExistence type="predicted"/>
<dbReference type="EMBL" id="CAUYUJ010003968">
    <property type="protein sequence ID" value="CAK0807599.1"/>
    <property type="molecule type" value="Genomic_DNA"/>
</dbReference>
<protein>
    <recommendedName>
        <fullName evidence="6">Ion transport domain-containing protein</fullName>
    </recommendedName>
</protein>
<organism evidence="7 8">
    <name type="scientific">Prorocentrum cordatum</name>
    <dbReference type="NCBI Taxonomy" id="2364126"/>
    <lineage>
        <taxon>Eukaryota</taxon>
        <taxon>Sar</taxon>
        <taxon>Alveolata</taxon>
        <taxon>Dinophyceae</taxon>
        <taxon>Prorocentrales</taxon>
        <taxon>Prorocentraceae</taxon>
        <taxon>Prorocentrum</taxon>
    </lineage>
</organism>
<comment type="subcellular location">
    <subcellularLocation>
        <location evidence="1">Membrane</location>
        <topology evidence="1">Multi-pass membrane protein</topology>
    </subcellularLocation>
</comment>
<evidence type="ECO:0000313" key="7">
    <source>
        <dbReference type="EMBL" id="CAK0807599.1"/>
    </source>
</evidence>
<reference evidence="7" key="1">
    <citation type="submission" date="2023-10" db="EMBL/GenBank/DDBJ databases">
        <authorList>
            <person name="Chen Y."/>
            <person name="Shah S."/>
            <person name="Dougan E. K."/>
            <person name="Thang M."/>
            <person name="Chan C."/>
        </authorList>
    </citation>
    <scope>NUCLEOTIDE SEQUENCE [LARGE SCALE GENOMIC DNA]</scope>
</reference>
<evidence type="ECO:0000256" key="5">
    <source>
        <dbReference type="SAM" id="Coils"/>
    </source>
</evidence>
<keyword evidence="5" id="KW-0175">Coiled coil</keyword>
<evidence type="ECO:0000256" key="1">
    <source>
        <dbReference type="ARBA" id="ARBA00004141"/>
    </source>
</evidence>
<evidence type="ECO:0000256" key="2">
    <source>
        <dbReference type="ARBA" id="ARBA00022692"/>
    </source>
</evidence>
<dbReference type="Proteomes" id="UP001189429">
    <property type="component" value="Unassembled WGS sequence"/>
</dbReference>
<accession>A0ABN9QN86</accession>
<gene>
    <name evidence="7" type="ORF">PCOR1329_LOCUS13435</name>
</gene>
<keyword evidence="4" id="KW-0472">Membrane</keyword>
<sequence length="266" mass="29483">MRTPRGDEELADADEGNDFESLIRRARQAHNLNVRCLEAEVQRLRERLAAVMGDHGDADILYGGEQPAVPPFSRTKTDDDQISQEVALPDVKGQPRREISGSSKGFSEFSNDTGVGRRITEISTPGSRQAAVSRGFSSTLRRQASWERFLARKGVLFRVVQHPAFEMFVAGMILINGCVMAAESQYHGFDLAVWTGHSSADGVSSSVWPHGEAVFEICDWVFGAFFAAEIVIKVVGLRLEFTKDCWNWVDLSVVALCIVASTWTWT</sequence>
<keyword evidence="3" id="KW-1133">Transmembrane helix</keyword>
<evidence type="ECO:0000259" key="6">
    <source>
        <dbReference type="Pfam" id="PF00520"/>
    </source>
</evidence>
<dbReference type="InterPro" id="IPR027359">
    <property type="entry name" value="Volt_channel_dom_sf"/>
</dbReference>
<dbReference type="InterPro" id="IPR043203">
    <property type="entry name" value="VGCC_Ca_Na"/>
</dbReference>
<feature type="coiled-coil region" evidence="5">
    <location>
        <begin position="27"/>
        <end position="54"/>
    </location>
</feature>
<dbReference type="Pfam" id="PF00520">
    <property type="entry name" value="Ion_trans"/>
    <property type="match status" value="1"/>
</dbReference>
<keyword evidence="2" id="KW-0812">Transmembrane</keyword>
<dbReference type="PANTHER" id="PTHR10037:SF62">
    <property type="entry name" value="SODIUM CHANNEL PROTEIN 60E"/>
    <property type="match status" value="1"/>
</dbReference>
<dbReference type="InterPro" id="IPR005821">
    <property type="entry name" value="Ion_trans_dom"/>
</dbReference>
<evidence type="ECO:0000256" key="3">
    <source>
        <dbReference type="ARBA" id="ARBA00022989"/>
    </source>
</evidence>
<name>A0ABN9QN86_9DINO</name>